<dbReference type="PANTHER" id="PTHR13355:SF11">
    <property type="entry name" value="GLUCOSAMINE 6-PHOSPHATE N-ACETYLTRANSFERASE"/>
    <property type="match status" value="1"/>
</dbReference>
<dbReference type="Gene3D" id="3.40.630.30">
    <property type="match status" value="1"/>
</dbReference>
<name>A0ABS7KE54_9BACL</name>
<dbReference type="InterPro" id="IPR016181">
    <property type="entry name" value="Acyl_CoA_acyltransferase"/>
</dbReference>
<protein>
    <submittedName>
        <fullName evidence="2">GNAT family N-acetyltransferase</fullName>
    </submittedName>
</protein>
<gene>
    <name evidence="2" type="ORF">H7T88_04105</name>
</gene>
<dbReference type="SUPFAM" id="SSF55729">
    <property type="entry name" value="Acyl-CoA N-acyltransferases (Nat)"/>
    <property type="match status" value="1"/>
</dbReference>
<dbReference type="PROSITE" id="PS51186">
    <property type="entry name" value="GNAT"/>
    <property type="match status" value="1"/>
</dbReference>
<feature type="domain" description="N-acetyltransferase" evidence="1">
    <location>
        <begin position="5"/>
        <end position="147"/>
    </location>
</feature>
<comment type="caution">
    <text evidence="2">The sequence shown here is derived from an EMBL/GenBank/DDBJ whole genome shotgun (WGS) entry which is preliminary data.</text>
</comment>
<evidence type="ECO:0000313" key="3">
    <source>
        <dbReference type="Proteomes" id="UP000706031"/>
    </source>
</evidence>
<organism evidence="2 3">
    <name type="scientific">Paenibacillus cucumis</name>
    <name type="common">ex Kampfer et al. 2016</name>
    <dbReference type="NCBI Taxonomy" id="1776858"/>
    <lineage>
        <taxon>Bacteria</taxon>
        <taxon>Bacillati</taxon>
        <taxon>Bacillota</taxon>
        <taxon>Bacilli</taxon>
        <taxon>Bacillales</taxon>
        <taxon>Paenibacillaceae</taxon>
        <taxon>Paenibacillus</taxon>
    </lineage>
</organism>
<reference evidence="2 3" key="1">
    <citation type="submission" date="2020-08" db="EMBL/GenBank/DDBJ databases">
        <title>Fungal Genomes of the International Space Station.</title>
        <authorList>
            <person name="Seuylemezian A."/>
            <person name="Singh N.K."/>
            <person name="Wood J."/>
            <person name="Venkateswaran K."/>
        </authorList>
    </citation>
    <scope>NUCLEOTIDE SEQUENCE [LARGE SCALE GENOMIC DNA]</scope>
    <source>
        <strain evidence="2 3">S/N-304-OC-R4</strain>
    </source>
</reference>
<keyword evidence="3" id="KW-1185">Reference proteome</keyword>
<dbReference type="InterPro" id="IPR000182">
    <property type="entry name" value="GNAT_dom"/>
</dbReference>
<dbReference type="InterPro" id="IPR039143">
    <property type="entry name" value="GNPNAT1-like"/>
</dbReference>
<proteinExistence type="predicted"/>
<dbReference type="Proteomes" id="UP000706031">
    <property type="component" value="Unassembled WGS sequence"/>
</dbReference>
<dbReference type="CDD" id="cd04301">
    <property type="entry name" value="NAT_SF"/>
    <property type="match status" value="1"/>
</dbReference>
<dbReference type="PANTHER" id="PTHR13355">
    <property type="entry name" value="GLUCOSAMINE 6-PHOSPHATE N-ACETYLTRANSFERASE"/>
    <property type="match status" value="1"/>
</dbReference>
<sequence>MTQARLIREDELEDLLLLYTFLQPNDPELNRDQGLADHWAEMLQDKNMHIVVVEHESVLVASCIVVIIKNLTRNARPYGLIENVITHKDYRRRGLGQLALEKAKDIAEQKHCYKLMLMTGSQREEVHRFYARAGFKKGRKTGFVLHM</sequence>
<accession>A0ABS7KE54</accession>
<evidence type="ECO:0000313" key="2">
    <source>
        <dbReference type="EMBL" id="MBY0202419.1"/>
    </source>
</evidence>
<evidence type="ECO:0000259" key="1">
    <source>
        <dbReference type="PROSITE" id="PS51186"/>
    </source>
</evidence>
<dbReference type="Pfam" id="PF00583">
    <property type="entry name" value="Acetyltransf_1"/>
    <property type="match status" value="1"/>
</dbReference>
<dbReference type="EMBL" id="JACLIC010000007">
    <property type="protein sequence ID" value="MBY0202419.1"/>
    <property type="molecule type" value="Genomic_DNA"/>
</dbReference>